<organism evidence="5 6">
    <name type="scientific">Microbacterium profundi</name>
    <dbReference type="NCBI Taxonomy" id="450380"/>
    <lineage>
        <taxon>Bacteria</taxon>
        <taxon>Bacillati</taxon>
        <taxon>Actinomycetota</taxon>
        <taxon>Actinomycetes</taxon>
        <taxon>Micrococcales</taxon>
        <taxon>Microbacteriaceae</taxon>
        <taxon>Microbacterium</taxon>
    </lineage>
</organism>
<dbReference type="InterPro" id="IPR000055">
    <property type="entry name" value="Restrct_endonuc_typeI_TRD"/>
</dbReference>
<keyword evidence="5" id="KW-0255">Endonuclease</keyword>
<evidence type="ECO:0000313" key="5">
    <source>
        <dbReference type="EMBL" id="MEW1975706.1"/>
    </source>
</evidence>
<feature type="domain" description="Type I restriction modification DNA specificity" evidence="4">
    <location>
        <begin position="19"/>
        <end position="179"/>
    </location>
</feature>
<dbReference type="SUPFAM" id="SSF116734">
    <property type="entry name" value="DNA methylase specificity domain"/>
    <property type="match status" value="2"/>
</dbReference>
<keyword evidence="2" id="KW-0680">Restriction system</keyword>
<dbReference type="Gene3D" id="1.10.287.1120">
    <property type="entry name" value="Bipartite methylase S protein"/>
    <property type="match status" value="1"/>
</dbReference>
<comment type="similarity">
    <text evidence="1">Belongs to the type-I restriction system S methylase family.</text>
</comment>
<evidence type="ECO:0000256" key="3">
    <source>
        <dbReference type="ARBA" id="ARBA00023125"/>
    </source>
</evidence>
<dbReference type="RefSeq" id="WP_241245554.1">
    <property type="nucleotide sequence ID" value="NZ_JBFBMH010000016.1"/>
</dbReference>
<sequence>MSYPKYTDSADVRDAPPHPRHWARLRLKDVITRIRGGATPTSNEPAFWGGPIQWATAVDFDGSGDITSTKRTLTALGLRSCSAEVFPVGAIVVTSRAPVGKVAVASIELATSQGCKAIEPDPRNVHSRFLSYLLGSMECSIQSHATGTTFMELSTDGFARLPLSVPPLGEQAAIVKYLGHAHARIDRAIAAKRKMIALLEEQKRAIIHQTVTRGLDPSVPLKDSGIPWLGQIPAHWEAERLGWHVDLLTGFPFESVGFASGPDTTRLLRGINVGVDVVRWDDVVGWPEHATESADRYSLRVGDLVLGMDRPVVGSGVRVAQLGPTDLPSLLVQRVARIRPRATALAGWVKFLLAGSGFQDYLAPIFTGISVPHLSPSQIRDFVVPVPAVSEQREILAHIHEHSATTAKTIDRARQEVELLREFRARLTSDVVTGQVDVREIATTLPELTDALPEVDDELDEFLDAESGHR</sequence>
<dbReference type="EMBL" id="JBFBMH010000016">
    <property type="protein sequence ID" value="MEW1975706.1"/>
    <property type="molecule type" value="Genomic_DNA"/>
</dbReference>
<dbReference type="InterPro" id="IPR052021">
    <property type="entry name" value="Type-I_RS_S_subunit"/>
</dbReference>
<dbReference type="GO" id="GO:0016787">
    <property type="term" value="F:hydrolase activity"/>
    <property type="evidence" value="ECO:0007669"/>
    <property type="project" value="UniProtKB-KW"/>
</dbReference>
<dbReference type="PANTHER" id="PTHR30408:SF12">
    <property type="entry name" value="TYPE I RESTRICTION ENZYME MJAVIII SPECIFICITY SUBUNIT"/>
    <property type="match status" value="1"/>
</dbReference>
<dbReference type="Pfam" id="PF01420">
    <property type="entry name" value="Methylase_S"/>
    <property type="match status" value="1"/>
</dbReference>
<dbReference type="InterPro" id="IPR044946">
    <property type="entry name" value="Restrct_endonuc_typeI_TRD_sf"/>
</dbReference>
<evidence type="ECO:0000256" key="2">
    <source>
        <dbReference type="ARBA" id="ARBA00022747"/>
    </source>
</evidence>
<dbReference type="EC" id="3.1.21.-" evidence="5"/>
<evidence type="ECO:0000256" key="1">
    <source>
        <dbReference type="ARBA" id="ARBA00010923"/>
    </source>
</evidence>
<accession>A0ABV3LIG6</accession>
<keyword evidence="3" id="KW-0238">DNA-binding</keyword>
<dbReference type="GO" id="GO:0004519">
    <property type="term" value="F:endonuclease activity"/>
    <property type="evidence" value="ECO:0007669"/>
    <property type="project" value="UniProtKB-KW"/>
</dbReference>
<name>A0ABV3LIG6_9MICO</name>
<dbReference type="Proteomes" id="UP001553715">
    <property type="component" value="Unassembled WGS sequence"/>
</dbReference>
<comment type="caution">
    <text evidence="5">The sequence shown here is derived from an EMBL/GenBank/DDBJ whole genome shotgun (WGS) entry which is preliminary data.</text>
</comment>
<dbReference type="PANTHER" id="PTHR30408">
    <property type="entry name" value="TYPE-1 RESTRICTION ENZYME ECOKI SPECIFICITY PROTEIN"/>
    <property type="match status" value="1"/>
</dbReference>
<evidence type="ECO:0000313" key="6">
    <source>
        <dbReference type="Proteomes" id="UP001553715"/>
    </source>
</evidence>
<gene>
    <name evidence="5" type="ORF">AB0301_11620</name>
</gene>
<evidence type="ECO:0000259" key="4">
    <source>
        <dbReference type="Pfam" id="PF01420"/>
    </source>
</evidence>
<keyword evidence="5" id="KW-0378">Hydrolase</keyword>
<proteinExistence type="inferred from homology"/>
<keyword evidence="5" id="KW-0540">Nuclease</keyword>
<reference evidence="5 6" key="1">
    <citation type="submission" date="2024-06" db="EMBL/GenBank/DDBJ databases">
        <title>The Natural Products Discovery Center: Release of the First 8490 Sequenced Strains for Exploring Actinobacteria Biosynthetic Diversity.</title>
        <authorList>
            <person name="Kalkreuter E."/>
            <person name="Kautsar S.A."/>
            <person name="Yang D."/>
            <person name="Bader C.D."/>
            <person name="Teijaro C.N."/>
            <person name="Fluegel L."/>
            <person name="Davis C.M."/>
            <person name="Simpson J.R."/>
            <person name="Lauterbach L."/>
            <person name="Steele A.D."/>
            <person name="Gui C."/>
            <person name="Meng S."/>
            <person name="Li G."/>
            <person name="Viehrig K."/>
            <person name="Ye F."/>
            <person name="Su P."/>
            <person name="Kiefer A.F."/>
            <person name="Nichols A."/>
            <person name="Cepeda A.J."/>
            <person name="Yan W."/>
            <person name="Fan B."/>
            <person name="Jiang Y."/>
            <person name="Adhikari A."/>
            <person name="Zheng C.-J."/>
            <person name="Schuster L."/>
            <person name="Cowan T.M."/>
            <person name="Smanski M.J."/>
            <person name="Chevrette M.G."/>
            <person name="De Carvalho L.P.S."/>
            <person name="Shen B."/>
        </authorList>
    </citation>
    <scope>NUCLEOTIDE SEQUENCE [LARGE SCALE GENOMIC DNA]</scope>
    <source>
        <strain evidence="5 6">NPDC077434</strain>
    </source>
</reference>
<keyword evidence="6" id="KW-1185">Reference proteome</keyword>
<protein>
    <submittedName>
        <fullName evidence="5">Restriction endonuclease subunit S</fullName>
        <ecNumber evidence="5">3.1.21.-</ecNumber>
    </submittedName>
</protein>
<dbReference type="Gene3D" id="3.90.220.20">
    <property type="entry name" value="DNA methylase specificity domains"/>
    <property type="match status" value="2"/>
</dbReference>